<proteinExistence type="predicted"/>
<accession>M4RC90</accession>
<reference evidence="1 2" key="1">
    <citation type="journal article" date="2013" name="Genome Announc.">
        <title>Complete Genome Sequence of the Probiotic Bifidobacterium thermophilum Strain RBL67.</title>
        <authorList>
            <person name="Jans C."/>
            <person name="Lacroix C."/>
            <person name="Follador R."/>
            <person name="Stevens M.J."/>
        </authorList>
    </citation>
    <scope>NUCLEOTIDE SEQUENCE [LARGE SCALE GENOMIC DNA]</scope>
    <source>
        <strain evidence="1 2">RBL67</strain>
    </source>
</reference>
<dbReference type="PATRIC" id="fig|1254439.12.peg.803"/>
<keyword evidence="2" id="KW-1185">Reference proteome</keyword>
<evidence type="ECO:0000313" key="1">
    <source>
        <dbReference type="EMBL" id="AGH41075.1"/>
    </source>
</evidence>
<gene>
    <name evidence="1" type="ORF">D805_0808</name>
</gene>
<evidence type="ECO:0000313" key="2">
    <source>
        <dbReference type="Proteomes" id="UP000011835"/>
    </source>
</evidence>
<dbReference type="EMBL" id="CP004346">
    <property type="protein sequence ID" value="AGH41075.1"/>
    <property type="molecule type" value="Genomic_DNA"/>
</dbReference>
<sequence length="51" mass="5634">MLLGGYMNSPDGIPTVLGRIPYSGVRPKTLYRPVCPVLELMRFLPADLPDC</sequence>
<dbReference type="KEGG" id="btp:D805_0808"/>
<dbReference type="HOGENOM" id="CLU_3096134_0_0_11"/>
<name>M4RC90_9BIFI</name>
<dbReference type="Proteomes" id="UP000011835">
    <property type="component" value="Chromosome"/>
</dbReference>
<dbReference type="AlphaFoldDB" id="M4RC90"/>
<organism evidence="1 2">
    <name type="scientific">Bifidobacterium thermophilum RBL67</name>
    <dbReference type="NCBI Taxonomy" id="1254439"/>
    <lineage>
        <taxon>Bacteria</taxon>
        <taxon>Bacillati</taxon>
        <taxon>Actinomycetota</taxon>
        <taxon>Actinomycetes</taxon>
        <taxon>Bifidobacteriales</taxon>
        <taxon>Bifidobacteriaceae</taxon>
        <taxon>Bifidobacterium</taxon>
    </lineage>
</organism>
<protein>
    <submittedName>
        <fullName evidence="1">Uncharacterized protein</fullName>
    </submittedName>
</protein>